<dbReference type="CDD" id="cd17932">
    <property type="entry name" value="DEXQc_UvrD"/>
    <property type="match status" value="1"/>
</dbReference>
<comment type="catalytic activity">
    <reaction evidence="9">
        <text>ATP + H2O = ADP + phosphate + H(+)</text>
        <dbReference type="Rhea" id="RHEA:13065"/>
        <dbReference type="ChEBI" id="CHEBI:15377"/>
        <dbReference type="ChEBI" id="CHEBI:15378"/>
        <dbReference type="ChEBI" id="CHEBI:30616"/>
        <dbReference type="ChEBI" id="CHEBI:43474"/>
        <dbReference type="ChEBI" id="CHEBI:456216"/>
        <dbReference type="EC" id="5.6.2.4"/>
    </reaction>
</comment>
<name>N9E577_9GAMM</name>
<dbReference type="PROSITE" id="PS51198">
    <property type="entry name" value="UVRD_HELICASE_ATP_BIND"/>
    <property type="match status" value="1"/>
</dbReference>
<protein>
    <recommendedName>
        <fullName evidence="8">DNA 3'-5' helicase</fullName>
        <ecNumber evidence="8">5.6.2.4</ecNumber>
    </recommendedName>
</protein>
<comment type="caution">
    <text evidence="12">The sequence shown here is derived from an EMBL/GenBank/DDBJ whole genome shotgun (WGS) entry which is preliminary data.</text>
</comment>
<organism evidence="12 13">
    <name type="scientific">Acinetobacter beijerinckii ANC 3835</name>
    <dbReference type="NCBI Taxonomy" id="1217649"/>
    <lineage>
        <taxon>Bacteria</taxon>
        <taxon>Pseudomonadati</taxon>
        <taxon>Pseudomonadota</taxon>
        <taxon>Gammaproteobacteria</taxon>
        <taxon>Moraxellales</taxon>
        <taxon>Moraxellaceae</taxon>
        <taxon>Acinetobacter</taxon>
    </lineage>
</organism>
<comment type="similarity">
    <text evidence="1">Belongs to the helicase family. UvrD subfamily.</text>
</comment>
<dbReference type="AlphaFoldDB" id="N9E577"/>
<evidence type="ECO:0000259" key="11">
    <source>
        <dbReference type="PROSITE" id="PS51198"/>
    </source>
</evidence>
<dbReference type="Pfam" id="PF13361">
    <property type="entry name" value="UvrD_C"/>
    <property type="match status" value="1"/>
</dbReference>
<dbReference type="SUPFAM" id="SSF52540">
    <property type="entry name" value="P-loop containing nucleoside triphosphate hydrolases"/>
    <property type="match status" value="1"/>
</dbReference>
<dbReference type="HOGENOM" id="CLU_004585_6_5_6"/>
<dbReference type="GO" id="GO:0000725">
    <property type="term" value="P:recombinational repair"/>
    <property type="evidence" value="ECO:0007669"/>
    <property type="project" value="TreeGrafter"/>
</dbReference>
<evidence type="ECO:0000256" key="5">
    <source>
        <dbReference type="ARBA" id="ARBA00022840"/>
    </source>
</evidence>
<evidence type="ECO:0000256" key="3">
    <source>
        <dbReference type="ARBA" id="ARBA00022801"/>
    </source>
</evidence>
<keyword evidence="4 10" id="KW-0347">Helicase</keyword>
<dbReference type="PATRIC" id="fig|1217649.3.peg.1219"/>
<dbReference type="Gene3D" id="1.10.10.160">
    <property type="match status" value="1"/>
</dbReference>
<evidence type="ECO:0000256" key="8">
    <source>
        <dbReference type="ARBA" id="ARBA00034808"/>
    </source>
</evidence>
<reference evidence="12 13" key="1">
    <citation type="submission" date="2013-02" db="EMBL/GenBank/DDBJ databases">
        <title>The Genome Sequence of Acinetobacter beijerinckii ANC 3835.</title>
        <authorList>
            <consortium name="The Broad Institute Genome Sequencing Platform"/>
            <consortium name="The Broad Institute Genome Sequencing Center for Infectious Disease"/>
            <person name="Cerqueira G."/>
            <person name="Feldgarden M."/>
            <person name="Courvalin P."/>
            <person name="Perichon B."/>
            <person name="Grillot-Courvalin C."/>
            <person name="Clermont D."/>
            <person name="Rocha E."/>
            <person name="Yoon E.-J."/>
            <person name="Nemec A."/>
            <person name="Walker B."/>
            <person name="Young S.K."/>
            <person name="Zeng Q."/>
            <person name="Gargeya S."/>
            <person name="Fitzgerald M."/>
            <person name="Haas B."/>
            <person name="Abouelleil A."/>
            <person name="Alvarado L."/>
            <person name="Arachchi H.M."/>
            <person name="Berlin A.M."/>
            <person name="Chapman S.B."/>
            <person name="Dewar J."/>
            <person name="Goldberg J."/>
            <person name="Griggs A."/>
            <person name="Gujja S."/>
            <person name="Hansen M."/>
            <person name="Howarth C."/>
            <person name="Imamovic A."/>
            <person name="Larimer J."/>
            <person name="McCowan C."/>
            <person name="Murphy C."/>
            <person name="Neiman D."/>
            <person name="Pearson M."/>
            <person name="Priest M."/>
            <person name="Roberts A."/>
            <person name="Saif S."/>
            <person name="Shea T."/>
            <person name="Sisk P."/>
            <person name="Sykes S."/>
            <person name="Wortman J."/>
            <person name="Nusbaum C."/>
            <person name="Birren B."/>
        </authorList>
    </citation>
    <scope>NUCLEOTIDE SEQUENCE [LARGE SCALE GENOMIC DNA]</scope>
    <source>
        <strain evidence="12 13">ANC 3835</strain>
    </source>
</reference>
<dbReference type="Pfam" id="PF00580">
    <property type="entry name" value="UvrD-helicase"/>
    <property type="match status" value="1"/>
</dbReference>
<dbReference type="GO" id="GO:0003677">
    <property type="term" value="F:DNA binding"/>
    <property type="evidence" value="ECO:0007669"/>
    <property type="project" value="UniProtKB-KW"/>
</dbReference>
<dbReference type="RefSeq" id="WP_005053258.1">
    <property type="nucleotide sequence ID" value="NZ_KB849759.1"/>
</dbReference>
<evidence type="ECO:0000256" key="9">
    <source>
        <dbReference type="ARBA" id="ARBA00048988"/>
    </source>
</evidence>
<dbReference type="Gene3D" id="3.40.50.300">
    <property type="entry name" value="P-loop containing nucleotide triphosphate hydrolases"/>
    <property type="match status" value="2"/>
</dbReference>
<dbReference type="EMBL" id="APQK01000011">
    <property type="protein sequence ID" value="ENW05317.1"/>
    <property type="molecule type" value="Genomic_DNA"/>
</dbReference>
<evidence type="ECO:0000256" key="7">
    <source>
        <dbReference type="ARBA" id="ARBA00034617"/>
    </source>
</evidence>
<keyword evidence="3 10" id="KW-0378">Hydrolase</keyword>
<feature type="domain" description="UvrD-like helicase ATP-binding" evidence="11">
    <location>
        <begin position="6"/>
        <end position="281"/>
    </location>
</feature>
<proteinExistence type="inferred from homology"/>
<dbReference type="OrthoDB" id="1100019at2"/>
<evidence type="ECO:0000313" key="12">
    <source>
        <dbReference type="EMBL" id="ENW05317.1"/>
    </source>
</evidence>
<dbReference type="InterPro" id="IPR014017">
    <property type="entry name" value="DNA_helicase_UvrD-like_C"/>
</dbReference>
<dbReference type="Proteomes" id="UP000018417">
    <property type="component" value="Unassembled WGS sequence"/>
</dbReference>
<evidence type="ECO:0000256" key="10">
    <source>
        <dbReference type="PROSITE-ProRule" id="PRU00560"/>
    </source>
</evidence>
<evidence type="ECO:0000313" key="13">
    <source>
        <dbReference type="Proteomes" id="UP000018417"/>
    </source>
</evidence>
<evidence type="ECO:0000256" key="6">
    <source>
        <dbReference type="ARBA" id="ARBA00023235"/>
    </source>
</evidence>
<evidence type="ECO:0000256" key="4">
    <source>
        <dbReference type="ARBA" id="ARBA00022806"/>
    </source>
</evidence>
<accession>N9E577</accession>
<dbReference type="InterPro" id="IPR013986">
    <property type="entry name" value="DExx_box_DNA_helicase_dom_sf"/>
</dbReference>
<evidence type="ECO:0000256" key="1">
    <source>
        <dbReference type="ARBA" id="ARBA00009922"/>
    </source>
</evidence>
<keyword evidence="6" id="KW-0413">Isomerase</keyword>
<dbReference type="PANTHER" id="PTHR11070">
    <property type="entry name" value="UVRD / RECB / PCRA DNA HELICASE FAMILY MEMBER"/>
    <property type="match status" value="1"/>
</dbReference>
<evidence type="ECO:0000256" key="2">
    <source>
        <dbReference type="ARBA" id="ARBA00022741"/>
    </source>
</evidence>
<gene>
    <name evidence="12" type="ORF">F934_01282</name>
</gene>
<dbReference type="InterPro" id="IPR014016">
    <property type="entry name" value="UvrD-like_ATP-bd"/>
</dbReference>
<dbReference type="InterPro" id="IPR027417">
    <property type="entry name" value="P-loop_NTPase"/>
</dbReference>
<dbReference type="GO" id="GO:0043138">
    <property type="term" value="F:3'-5' DNA helicase activity"/>
    <property type="evidence" value="ECO:0007669"/>
    <property type="project" value="UniProtKB-EC"/>
</dbReference>
<feature type="binding site" evidence="10">
    <location>
        <begin position="27"/>
        <end position="34"/>
    </location>
    <ligand>
        <name>ATP</name>
        <dbReference type="ChEBI" id="CHEBI:30616"/>
    </ligand>
</feature>
<keyword evidence="2 10" id="KW-0547">Nucleotide-binding</keyword>
<dbReference type="GO" id="GO:0005524">
    <property type="term" value="F:ATP binding"/>
    <property type="evidence" value="ECO:0007669"/>
    <property type="project" value="UniProtKB-UniRule"/>
</dbReference>
<dbReference type="InterPro" id="IPR000212">
    <property type="entry name" value="DNA_helicase_UvrD/REP"/>
</dbReference>
<keyword evidence="5 10" id="KW-0067">ATP-binding</keyword>
<sequence>MYILSDESLNHEQKAAIYTNDNVLLIACPGSGKTRTLIYKIAYELSKMTSSKQFVIAITYTNTAAEEIKERVEILGVDTTQLWIGTIHSFCLHWILRPYYLYLDNLKNGFTVVNSYDSEEIITKLCEPYKNEKIKFWDCGVIAKPNGIYLTCSDPNKQASLLKIISEYYEILQKNNQIDFEQILKYSWDLISKKNIISKSLSKIFSTILVDEYQDTKEIQYYIISEILKSNNGDTKTLIVGDPNQAIYDSLGGFPMPKADLEILLGFNLVCLSLEKNYRSSDRIVKYFDFYKVDNNTIIASGDNSEYKSLITYNNSVALDDLIDEISHLILLNIRDHNISPDEICIVAPHWVHIGAITRKLMIKHPDLNFNGPGMAPFSRDVDNFWYKVSKIILTEPSPDIYIRRLRWSGEILKDLELFGVNIIDISNKDLLKICNSITINENDGLVYLSKFFTILFELLNIDWEKIPTLKSHYDSFFASSYQRIEKLSAEGLSGVETLENFKKVFKQKGGITVSTIHGVKGEEYDAVIGFALLDGFVPHFSDPKGELNSKKMLYVLASRARKNLHLIAERMRNPHSYHAPNGKAPTSHLELYKYSYDN</sequence>
<dbReference type="GO" id="GO:0016887">
    <property type="term" value="F:ATP hydrolysis activity"/>
    <property type="evidence" value="ECO:0007669"/>
    <property type="project" value="RHEA"/>
</dbReference>
<comment type="catalytic activity">
    <reaction evidence="7">
        <text>Couples ATP hydrolysis with the unwinding of duplex DNA by translocating in the 3'-5' direction.</text>
        <dbReference type="EC" id="5.6.2.4"/>
    </reaction>
</comment>
<dbReference type="EC" id="5.6.2.4" evidence="8"/>